<protein>
    <submittedName>
        <fullName evidence="2">Uncharacterized protein</fullName>
    </submittedName>
</protein>
<organism evidence="2 3">
    <name type="scientific">Gossypium darwinii</name>
    <name type="common">Darwin's cotton</name>
    <name type="synonym">Gossypium barbadense var. darwinii</name>
    <dbReference type="NCBI Taxonomy" id="34276"/>
    <lineage>
        <taxon>Eukaryota</taxon>
        <taxon>Viridiplantae</taxon>
        <taxon>Streptophyta</taxon>
        <taxon>Embryophyta</taxon>
        <taxon>Tracheophyta</taxon>
        <taxon>Spermatophyta</taxon>
        <taxon>Magnoliopsida</taxon>
        <taxon>eudicotyledons</taxon>
        <taxon>Gunneridae</taxon>
        <taxon>Pentapetalae</taxon>
        <taxon>rosids</taxon>
        <taxon>malvids</taxon>
        <taxon>Malvales</taxon>
        <taxon>Malvaceae</taxon>
        <taxon>Malvoideae</taxon>
        <taxon>Gossypium</taxon>
    </lineage>
</organism>
<evidence type="ECO:0000313" key="3">
    <source>
        <dbReference type="Proteomes" id="UP000323506"/>
    </source>
</evidence>
<dbReference type="AlphaFoldDB" id="A0A5D2B0D2"/>
<keyword evidence="1" id="KW-0812">Transmembrane</keyword>
<evidence type="ECO:0000256" key="1">
    <source>
        <dbReference type="SAM" id="Phobius"/>
    </source>
</evidence>
<evidence type="ECO:0000313" key="2">
    <source>
        <dbReference type="EMBL" id="TYG50764.1"/>
    </source>
</evidence>
<keyword evidence="1" id="KW-1133">Transmembrane helix</keyword>
<keyword evidence="1" id="KW-0472">Membrane</keyword>
<feature type="transmembrane region" description="Helical" evidence="1">
    <location>
        <begin position="33"/>
        <end position="56"/>
    </location>
</feature>
<keyword evidence="3" id="KW-1185">Reference proteome</keyword>
<proteinExistence type="predicted"/>
<dbReference type="EMBL" id="CM017710">
    <property type="protein sequence ID" value="TYG50764.1"/>
    <property type="molecule type" value="Genomic_DNA"/>
</dbReference>
<sequence>MVPMFKHEMKGERGRNFDLSDQHLNIHKYIEQVYIFLGLYSVALFIFCLLCSGSLITCCRLSASLLASRARRTVANVL</sequence>
<gene>
    <name evidence="2" type="ORF">ES288_D10G202600v1</name>
</gene>
<dbReference type="Proteomes" id="UP000323506">
    <property type="component" value="Chromosome D10"/>
</dbReference>
<accession>A0A5D2B0D2</accession>
<name>A0A5D2B0D2_GOSDA</name>
<reference evidence="2 3" key="1">
    <citation type="submission" date="2019-06" db="EMBL/GenBank/DDBJ databases">
        <title>WGS assembly of Gossypium darwinii.</title>
        <authorList>
            <person name="Chen Z.J."/>
            <person name="Sreedasyam A."/>
            <person name="Ando A."/>
            <person name="Song Q."/>
            <person name="De L."/>
            <person name="Hulse-Kemp A."/>
            <person name="Ding M."/>
            <person name="Ye W."/>
            <person name="Kirkbride R."/>
            <person name="Jenkins J."/>
            <person name="Plott C."/>
            <person name="Lovell J."/>
            <person name="Lin Y.-M."/>
            <person name="Vaughn R."/>
            <person name="Liu B."/>
            <person name="Li W."/>
            <person name="Simpson S."/>
            <person name="Scheffler B."/>
            <person name="Saski C."/>
            <person name="Grover C."/>
            <person name="Hu G."/>
            <person name="Conover J."/>
            <person name="Carlson J."/>
            <person name="Shu S."/>
            <person name="Boston L."/>
            <person name="Williams M."/>
            <person name="Peterson D."/>
            <person name="Mcgee K."/>
            <person name="Jones D."/>
            <person name="Wendel J."/>
            <person name="Stelly D."/>
            <person name="Grimwood J."/>
            <person name="Schmutz J."/>
        </authorList>
    </citation>
    <scope>NUCLEOTIDE SEQUENCE [LARGE SCALE GENOMIC DNA]</scope>
    <source>
        <strain evidence="2">1808015.09</strain>
    </source>
</reference>